<comment type="caution">
    <text evidence="2">The sequence shown here is derived from an EMBL/GenBank/DDBJ whole genome shotgun (WGS) entry which is preliminary data.</text>
</comment>
<protein>
    <submittedName>
        <fullName evidence="2">Uncharacterized protein</fullName>
    </submittedName>
</protein>
<evidence type="ECO:0000313" key="2">
    <source>
        <dbReference type="EMBL" id="KGK33335.1"/>
    </source>
</evidence>
<gene>
    <name evidence="2" type="ORF">JL09_g6621</name>
    <name evidence="1" type="ORF">JL09_g6624</name>
</gene>
<accession>A0A099NLB1</accession>
<name>A0A099NLB1_PICKU</name>
<dbReference type="EMBL" id="JQFK01001873">
    <property type="protein sequence ID" value="KGK33335.1"/>
    <property type="molecule type" value="Genomic_DNA"/>
</dbReference>
<dbReference type="EMBL" id="JQFK01001876">
    <property type="protein sequence ID" value="KGK33019.1"/>
    <property type="molecule type" value="Genomic_DNA"/>
</dbReference>
<organism evidence="2 3">
    <name type="scientific">Pichia kudriavzevii</name>
    <name type="common">Yeast</name>
    <name type="synonym">Issatchenkia orientalis</name>
    <dbReference type="NCBI Taxonomy" id="4909"/>
    <lineage>
        <taxon>Eukaryota</taxon>
        <taxon>Fungi</taxon>
        <taxon>Dikarya</taxon>
        <taxon>Ascomycota</taxon>
        <taxon>Saccharomycotina</taxon>
        <taxon>Pichiomycetes</taxon>
        <taxon>Pichiales</taxon>
        <taxon>Pichiaceae</taxon>
        <taxon>Pichia</taxon>
    </lineage>
</organism>
<dbReference type="VEuPathDB" id="FungiDB:C5L36_0A09690"/>
<evidence type="ECO:0000313" key="3">
    <source>
        <dbReference type="Proteomes" id="UP000029867"/>
    </source>
</evidence>
<feature type="non-terminal residue" evidence="2">
    <location>
        <position position="103"/>
    </location>
</feature>
<sequence length="103" mass="11533">MIGNYYGCTGKDWEGWQIVLESITAEIISRRDNSTVYSQCDDGIHYIEVLSKLNFVKNDKKKESPLHEIIFISNEIICGVAITPSTGIGKLSSPVQNPFLEKP</sequence>
<reference evidence="3" key="1">
    <citation type="journal article" date="2014" name="Microb. Cell Fact.">
        <title>Exploiting Issatchenkia orientalis SD108 for succinic acid production.</title>
        <authorList>
            <person name="Xiao H."/>
            <person name="Shao Z."/>
            <person name="Jiang Y."/>
            <person name="Dole S."/>
            <person name="Zhao H."/>
        </authorList>
    </citation>
    <scope>NUCLEOTIDE SEQUENCE [LARGE SCALE GENOMIC DNA]</scope>
    <source>
        <strain evidence="3">SD108</strain>
    </source>
</reference>
<dbReference type="Proteomes" id="UP000029867">
    <property type="component" value="Unassembled WGS sequence"/>
</dbReference>
<dbReference type="HOGENOM" id="CLU_2270118_0_0_1"/>
<dbReference type="AlphaFoldDB" id="A0A099NLB1"/>
<proteinExistence type="predicted"/>
<reference evidence="2" key="2">
    <citation type="submission" date="2014-08" db="EMBL/GenBank/DDBJ databases">
        <title>Exploiting Issatchenkia orientalis SD108 for Succinic Acid Production.</title>
        <authorList>
            <person name="Xiao H."/>
            <person name="Shao Z."/>
            <person name="Jiang Y."/>
            <person name="Dole S."/>
            <person name="Zhao H."/>
        </authorList>
    </citation>
    <scope>NUCLEOTIDE SEQUENCE [LARGE SCALE GENOMIC DNA]</scope>
    <source>
        <strain evidence="2">SD108</strain>
    </source>
</reference>
<evidence type="ECO:0000313" key="1">
    <source>
        <dbReference type="EMBL" id="KGK33019.1"/>
    </source>
</evidence>